<evidence type="ECO:0000256" key="4">
    <source>
        <dbReference type="ARBA" id="ARBA00022989"/>
    </source>
</evidence>
<dbReference type="FunFam" id="1.20.1260.100:FF:000001">
    <property type="entry name" value="translocator protein 2"/>
    <property type="match status" value="1"/>
</dbReference>
<accession>A0A926E4E5</accession>
<evidence type="ECO:0000256" key="6">
    <source>
        <dbReference type="SAM" id="Phobius"/>
    </source>
</evidence>
<keyword evidence="4 6" id="KW-1133">Transmembrane helix</keyword>
<dbReference type="GO" id="GO:0033013">
    <property type="term" value="P:tetrapyrrole metabolic process"/>
    <property type="evidence" value="ECO:0007669"/>
    <property type="project" value="UniProtKB-ARBA"/>
</dbReference>
<dbReference type="Proteomes" id="UP000610862">
    <property type="component" value="Unassembled WGS sequence"/>
</dbReference>
<evidence type="ECO:0000256" key="5">
    <source>
        <dbReference type="ARBA" id="ARBA00023136"/>
    </source>
</evidence>
<keyword evidence="3 6" id="KW-0812">Transmembrane</keyword>
<dbReference type="RefSeq" id="WP_187524913.1">
    <property type="nucleotide sequence ID" value="NZ_JACRTA010000001.1"/>
</dbReference>
<dbReference type="PANTHER" id="PTHR10057:SF0">
    <property type="entry name" value="TRANSLOCATOR PROTEIN"/>
    <property type="match status" value="1"/>
</dbReference>
<keyword evidence="8" id="KW-1185">Reference proteome</keyword>
<comment type="subcellular location">
    <subcellularLocation>
        <location evidence="1">Membrane</location>
        <topology evidence="1">Multi-pass membrane protein</topology>
    </subcellularLocation>
</comment>
<sequence length="153" mass="17599">MKIHWKRLIICILIPLSIGSIAAIITRGGSETFSAIDKPPLSPPGWLFPVMWTILYILMGIASYLVMNSSKPHGSAAAFYMIQLVFNFFWPIIFFNFELYLISFIWLVLLWILILITMILFSKISKPAAWLLLPYLLWVAFAGYLNFGIYIMN</sequence>
<evidence type="ECO:0000313" key="8">
    <source>
        <dbReference type="Proteomes" id="UP000610862"/>
    </source>
</evidence>
<feature type="transmembrane region" description="Helical" evidence="6">
    <location>
        <begin position="99"/>
        <end position="121"/>
    </location>
</feature>
<evidence type="ECO:0000256" key="2">
    <source>
        <dbReference type="ARBA" id="ARBA00007524"/>
    </source>
</evidence>
<evidence type="ECO:0000313" key="7">
    <source>
        <dbReference type="EMBL" id="MBC8567590.1"/>
    </source>
</evidence>
<dbReference type="Gene3D" id="1.20.1260.100">
    <property type="entry name" value="TspO/MBR protein"/>
    <property type="match status" value="1"/>
</dbReference>
<dbReference type="EMBL" id="JACRTA010000001">
    <property type="protein sequence ID" value="MBC8567590.1"/>
    <property type="molecule type" value="Genomic_DNA"/>
</dbReference>
<feature type="transmembrane region" description="Helical" evidence="6">
    <location>
        <begin position="46"/>
        <end position="67"/>
    </location>
</feature>
<evidence type="ECO:0000256" key="3">
    <source>
        <dbReference type="ARBA" id="ARBA00022692"/>
    </source>
</evidence>
<comment type="similarity">
    <text evidence="2">Belongs to the TspO/BZRP family.</text>
</comment>
<protein>
    <submittedName>
        <fullName evidence="7">Tryptophan-rich sensory protein</fullName>
    </submittedName>
</protein>
<gene>
    <name evidence="7" type="ORF">H8692_02290</name>
</gene>
<feature type="transmembrane region" description="Helical" evidence="6">
    <location>
        <begin position="74"/>
        <end position="93"/>
    </location>
</feature>
<dbReference type="GO" id="GO:0016020">
    <property type="term" value="C:membrane"/>
    <property type="evidence" value="ECO:0007669"/>
    <property type="project" value="UniProtKB-SubCell"/>
</dbReference>
<dbReference type="PIRSF" id="PIRSF005859">
    <property type="entry name" value="PBR"/>
    <property type="match status" value="1"/>
</dbReference>
<dbReference type="InterPro" id="IPR038330">
    <property type="entry name" value="TspO/MBR-related_sf"/>
</dbReference>
<organism evidence="7 8">
    <name type="scientific">Lentihominibacter hominis</name>
    <dbReference type="NCBI Taxonomy" id="2763645"/>
    <lineage>
        <taxon>Bacteria</taxon>
        <taxon>Bacillati</taxon>
        <taxon>Bacillota</taxon>
        <taxon>Clostridia</taxon>
        <taxon>Peptostreptococcales</taxon>
        <taxon>Anaerovoracaceae</taxon>
        <taxon>Lentihominibacter</taxon>
    </lineage>
</organism>
<dbReference type="InterPro" id="IPR004307">
    <property type="entry name" value="TspO_MBR"/>
</dbReference>
<dbReference type="CDD" id="cd15904">
    <property type="entry name" value="TSPO_MBR"/>
    <property type="match status" value="1"/>
</dbReference>
<keyword evidence="5 6" id="KW-0472">Membrane</keyword>
<feature type="transmembrane region" description="Helical" evidence="6">
    <location>
        <begin position="128"/>
        <end position="152"/>
    </location>
</feature>
<reference evidence="7" key="1">
    <citation type="submission" date="2020-08" db="EMBL/GenBank/DDBJ databases">
        <title>Genome public.</title>
        <authorList>
            <person name="Liu C."/>
            <person name="Sun Q."/>
        </authorList>
    </citation>
    <scope>NUCLEOTIDE SEQUENCE</scope>
    <source>
        <strain evidence="7">NSJ-24</strain>
    </source>
</reference>
<dbReference type="AlphaFoldDB" id="A0A926E4E5"/>
<dbReference type="Pfam" id="PF03073">
    <property type="entry name" value="TspO_MBR"/>
    <property type="match status" value="1"/>
</dbReference>
<proteinExistence type="inferred from homology"/>
<evidence type="ECO:0000256" key="1">
    <source>
        <dbReference type="ARBA" id="ARBA00004141"/>
    </source>
</evidence>
<name>A0A926E4E5_9FIRM</name>
<dbReference type="PANTHER" id="PTHR10057">
    <property type="entry name" value="PERIPHERAL-TYPE BENZODIAZEPINE RECEPTOR"/>
    <property type="match status" value="1"/>
</dbReference>
<comment type="caution">
    <text evidence="7">The sequence shown here is derived from an EMBL/GenBank/DDBJ whole genome shotgun (WGS) entry which is preliminary data.</text>
</comment>